<evidence type="ECO:0000259" key="1">
    <source>
        <dbReference type="Pfam" id="PF01557"/>
    </source>
</evidence>
<dbReference type="EMBL" id="AP022577">
    <property type="protein sequence ID" value="BBX83986.1"/>
    <property type="molecule type" value="Genomic_DNA"/>
</dbReference>
<dbReference type="Proteomes" id="UP000465609">
    <property type="component" value="Chromosome"/>
</dbReference>
<organism evidence="2 3">
    <name type="scientific">Mycolicibacterium aubagnense</name>
    <dbReference type="NCBI Taxonomy" id="319707"/>
    <lineage>
        <taxon>Bacteria</taxon>
        <taxon>Bacillati</taxon>
        <taxon>Actinomycetota</taxon>
        <taxon>Actinomycetes</taxon>
        <taxon>Mycobacteriales</taxon>
        <taxon>Mycobacteriaceae</taxon>
        <taxon>Mycolicibacterium</taxon>
    </lineage>
</organism>
<gene>
    <name evidence="2" type="ORF">MAUB_18590</name>
</gene>
<reference evidence="2 3" key="1">
    <citation type="journal article" date="2019" name="Emerg. Microbes Infect.">
        <title>Comprehensive subspecies identification of 175 nontuberculous mycobacteria species based on 7547 genomic profiles.</title>
        <authorList>
            <person name="Matsumoto Y."/>
            <person name="Kinjo T."/>
            <person name="Motooka D."/>
            <person name="Nabeya D."/>
            <person name="Jung N."/>
            <person name="Uechi K."/>
            <person name="Horii T."/>
            <person name="Iida T."/>
            <person name="Fujita J."/>
            <person name="Nakamura S."/>
        </authorList>
    </citation>
    <scope>NUCLEOTIDE SEQUENCE [LARGE SCALE GENOMIC DNA]</scope>
    <source>
        <strain evidence="2 3">JCM 15296</strain>
    </source>
</reference>
<dbReference type="RefSeq" id="WP_234884353.1">
    <property type="nucleotide sequence ID" value="NZ_AP022577.1"/>
</dbReference>
<accession>A0ABM7IB96</accession>
<evidence type="ECO:0000313" key="2">
    <source>
        <dbReference type="EMBL" id="BBX83986.1"/>
    </source>
</evidence>
<protein>
    <submittedName>
        <fullName evidence="2">Fumarylacetoacetase</fullName>
    </submittedName>
</protein>
<dbReference type="InterPro" id="IPR036663">
    <property type="entry name" value="Fumarylacetoacetase_C_sf"/>
</dbReference>
<evidence type="ECO:0000313" key="3">
    <source>
        <dbReference type="Proteomes" id="UP000465609"/>
    </source>
</evidence>
<dbReference type="SUPFAM" id="SSF56529">
    <property type="entry name" value="FAH"/>
    <property type="match status" value="1"/>
</dbReference>
<name>A0ABM7IB96_9MYCO</name>
<dbReference type="Pfam" id="PF01557">
    <property type="entry name" value="FAA_hydrolase"/>
    <property type="match status" value="1"/>
</dbReference>
<dbReference type="PANTHER" id="PTHR43211">
    <property type="entry name" value="FUMARYLACETOACETATE HYDROLASE"/>
    <property type="match status" value="1"/>
</dbReference>
<dbReference type="Gene3D" id="3.90.850.10">
    <property type="entry name" value="Fumarylacetoacetase-like, C-terminal domain"/>
    <property type="match status" value="1"/>
</dbReference>
<dbReference type="InterPro" id="IPR011234">
    <property type="entry name" value="Fumarylacetoacetase-like_C"/>
</dbReference>
<sequence length="317" mass="34407">MTDSTPFLPRMRRTLNRAEGCIDVHLDSGDGWRASDESTSTTGVFPIPQAFTTEFELARYEQLGLADGTTVLPICPASFRDFMLYEKHAVDAARGMAKRFVPAGYRLGRIYEALTRQVFPPFAPHSLWYRQPIYYMSNALTIVPSGVPISAPSYSHALDFELELGVVLGAPLRDATVEQATAAIAAVVVVNDFSARDVQLPEMRSGFGPQKSKHFVTSMSSTAVAGAAVRDRLDRLTANVVINGTTVSKTGTRGMQHSIAAAIAHASRSEQLWPGELFSSGTLPGGSGMELGRWLAPGDELRLEIEGIGVIEHRIEP</sequence>
<proteinExistence type="predicted"/>
<keyword evidence="3" id="KW-1185">Reference proteome</keyword>
<feature type="domain" description="Fumarylacetoacetase-like C-terminal" evidence="1">
    <location>
        <begin position="129"/>
        <end position="315"/>
    </location>
</feature>
<dbReference type="PANTHER" id="PTHR43211:SF1">
    <property type="entry name" value="BLL6422 PROTEIN"/>
    <property type="match status" value="1"/>
</dbReference>